<name>A0A1Y5F5H6_9BACT</name>
<dbReference type="AlphaFoldDB" id="A0A1Y5F5H6"/>
<keyword evidence="1" id="KW-0175">Coiled coil</keyword>
<dbReference type="Proteomes" id="UP000196531">
    <property type="component" value="Unassembled WGS sequence"/>
</dbReference>
<feature type="coiled-coil region" evidence="1">
    <location>
        <begin position="644"/>
        <end position="678"/>
    </location>
</feature>
<organism evidence="3 4">
    <name type="scientific">Halobacteriovorax marinus</name>
    <dbReference type="NCBI Taxonomy" id="97084"/>
    <lineage>
        <taxon>Bacteria</taxon>
        <taxon>Pseudomonadati</taxon>
        <taxon>Bdellovibrionota</taxon>
        <taxon>Bacteriovoracia</taxon>
        <taxon>Bacteriovoracales</taxon>
        <taxon>Halobacteriovoraceae</taxon>
        <taxon>Halobacteriovorax</taxon>
    </lineage>
</organism>
<evidence type="ECO:0000256" key="1">
    <source>
        <dbReference type="SAM" id="Coils"/>
    </source>
</evidence>
<feature type="coiled-coil region" evidence="1">
    <location>
        <begin position="890"/>
        <end position="917"/>
    </location>
</feature>
<feature type="region of interest" description="Disordered" evidence="2">
    <location>
        <begin position="724"/>
        <end position="743"/>
    </location>
</feature>
<feature type="region of interest" description="Disordered" evidence="2">
    <location>
        <begin position="832"/>
        <end position="855"/>
    </location>
</feature>
<accession>A0A1Y5F5H6</accession>
<sequence>MSTNEKKYILNLCLKDLPKDLMDICEKLELSISSTVEEGGCCHFQFIDNEETSLNVDAPVLFIGSVSSKIEFFKNNGKAIIEEGQFSNPLYQVVIERLLGGNSTLAIDKAYSEVISSAGQFKITDHLNSGYYCDLLAAHASVAEFNYLNIRNGFFNLLNFISVVIDNDSASFPLEVDFGTSNESFILQAHFNIEEFGAEYLWKSFEDNHDYGFLNQMIEYVDGLDTYILEKTGRLVLTLFWNKEESEGAAPIFIHNIKSFKMINIEEVVSRVAVDPLDHVNGLKKAKAATKAITEVRNLLSGDEASDGHLVAISRVTKYLKNILNESDVLSLENIESYLLQYPNQDLIKILSVNDKKLIVDSIHNKQTFENISNSLEEVAQTVGFDDFLESLISKVDNLSLEQANEIVTLAGSKQVDANTRLNGWLDSSDDKTIVSGSKEEQLPDHQLVKGQKEDSTEESFIVKGSAEDLSDGVLKVRGGQDSSADDDKLFTKISSHEVSSKWSDTKSDLANEIRERIKKSDTKDISKLSEEVSQIVSGKLNIDEEESQQLVKGLFENAAEQFVTNKDIGPGNGSEVVRNRLENEKLQGDVTRKDGQLVRMKRLIDSMKNELVNSRISAQESKDIVPSSESTEMMQEISSEAELSQLHAELERRSKKIELLEDNLKNVQKNTTNGKSENETIIVASTSAELDDPTLVAKNIEIKKLEAKVTMTFDRIEQLNENLKAERESSNSRSESETKHFREKIMKSQELISGFQTDKKALVKKLEELKKENELLASKVDAESTSSQPDEIDKKNQEISDLAKLIKAGDDKYRTSNLRVKQLEQKNKFLTAQVNQETKSASKSKGAGASGGNDAKFAHKIKQLDKMNEKLKEGALKSGHELTAKKKELLLAKQEKNTLSLKVGELERKLTKYEKKAA</sequence>
<comment type="caution">
    <text evidence="3">The sequence shown here is derived from an EMBL/GenBank/DDBJ whole genome shotgun (WGS) entry which is preliminary data.</text>
</comment>
<dbReference type="EMBL" id="MAAO01000006">
    <property type="protein sequence ID" value="OUR96137.1"/>
    <property type="molecule type" value="Genomic_DNA"/>
</dbReference>
<evidence type="ECO:0000256" key="2">
    <source>
        <dbReference type="SAM" id="MobiDB-lite"/>
    </source>
</evidence>
<evidence type="ECO:0000313" key="3">
    <source>
        <dbReference type="EMBL" id="OUR96137.1"/>
    </source>
</evidence>
<protein>
    <submittedName>
        <fullName evidence="3">Uncharacterized protein</fullName>
    </submittedName>
</protein>
<evidence type="ECO:0000313" key="4">
    <source>
        <dbReference type="Proteomes" id="UP000196531"/>
    </source>
</evidence>
<reference evidence="4" key="1">
    <citation type="journal article" date="2017" name="Proc. Natl. Acad. Sci. U.S.A.">
        <title>Simulation of Deepwater Horizon oil plume reveals substrate specialization within a complex community of hydrocarbon-degraders.</title>
        <authorList>
            <person name="Hu P."/>
            <person name="Dubinsky E.A."/>
            <person name="Probst A.J."/>
            <person name="Wang J."/>
            <person name="Sieber C.M.K."/>
            <person name="Tom L.M."/>
            <person name="Gardinali P."/>
            <person name="Banfield J.F."/>
            <person name="Atlas R.M."/>
            <person name="Andersen G.L."/>
        </authorList>
    </citation>
    <scope>NUCLEOTIDE SEQUENCE [LARGE SCALE GENOMIC DNA]</scope>
</reference>
<feature type="compositionally biased region" description="Low complexity" evidence="2">
    <location>
        <begin position="840"/>
        <end position="855"/>
    </location>
</feature>
<proteinExistence type="predicted"/>
<gene>
    <name evidence="3" type="ORF">A9Q84_07180</name>
</gene>